<keyword evidence="2" id="KW-1185">Reference proteome</keyword>
<dbReference type="AlphaFoldDB" id="A0A4Y2CK09"/>
<dbReference type="Gene3D" id="3.30.420.10">
    <property type="entry name" value="Ribonuclease H-like superfamily/Ribonuclease H"/>
    <property type="match status" value="1"/>
</dbReference>
<dbReference type="Proteomes" id="UP000499080">
    <property type="component" value="Unassembled WGS sequence"/>
</dbReference>
<name>A0A4Y2CK09_ARAVE</name>
<dbReference type="InterPro" id="IPR036397">
    <property type="entry name" value="RNaseH_sf"/>
</dbReference>
<protein>
    <submittedName>
        <fullName evidence="1">Uncharacterized protein</fullName>
    </submittedName>
</protein>
<evidence type="ECO:0000313" key="2">
    <source>
        <dbReference type="Proteomes" id="UP000499080"/>
    </source>
</evidence>
<organism evidence="1 2">
    <name type="scientific">Araneus ventricosus</name>
    <name type="common">Orbweaver spider</name>
    <name type="synonym">Epeira ventricosa</name>
    <dbReference type="NCBI Taxonomy" id="182803"/>
    <lineage>
        <taxon>Eukaryota</taxon>
        <taxon>Metazoa</taxon>
        <taxon>Ecdysozoa</taxon>
        <taxon>Arthropoda</taxon>
        <taxon>Chelicerata</taxon>
        <taxon>Arachnida</taxon>
        <taxon>Araneae</taxon>
        <taxon>Araneomorphae</taxon>
        <taxon>Entelegynae</taxon>
        <taxon>Araneoidea</taxon>
        <taxon>Araneidae</taxon>
        <taxon>Araneus</taxon>
    </lineage>
</organism>
<gene>
    <name evidence="1" type="ORF">AVEN_247940_1</name>
</gene>
<sequence length="110" mass="12378">MTIPILLSKLKSSCKNSSRISGITPPHSPDSAPNLGSKYFYGKRFSSNSDVKTAAENSLNLQRLDFYQARLNKLDLRSDKCLNRFGDYVEKRSASIHLNSLLYILPIVNK</sequence>
<reference evidence="1 2" key="1">
    <citation type="journal article" date="2019" name="Sci. Rep.">
        <title>Orb-weaving spider Araneus ventricosus genome elucidates the spidroin gene catalogue.</title>
        <authorList>
            <person name="Kono N."/>
            <person name="Nakamura H."/>
            <person name="Ohtoshi R."/>
            <person name="Moran D.A.P."/>
            <person name="Shinohara A."/>
            <person name="Yoshida Y."/>
            <person name="Fujiwara M."/>
            <person name="Mori M."/>
            <person name="Tomita M."/>
            <person name="Arakawa K."/>
        </authorList>
    </citation>
    <scope>NUCLEOTIDE SEQUENCE [LARGE SCALE GENOMIC DNA]</scope>
</reference>
<evidence type="ECO:0000313" key="1">
    <source>
        <dbReference type="EMBL" id="GBM04068.1"/>
    </source>
</evidence>
<proteinExistence type="predicted"/>
<dbReference type="GO" id="GO:0003676">
    <property type="term" value="F:nucleic acid binding"/>
    <property type="evidence" value="ECO:0007669"/>
    <property type="project" value="InterPro"/>
</dbReference>
<accession>A0A4Y2CK09</accession>
<comment type="caution">
    <text evidence="1">The sequence shown here is derived from an EMBL/GenBank/DDBJ whole genome shotgun (WGS) entry which is preliminary data.</text>
</comment>
<dbReference type="EMBL" id="BGPR01000198">
    <property type="protein sequence ID" value="GBM04068.1"/>
    <property type="molecule type" value="Genomic_DNA"/>
</dbReference>